<evidence type="ECO:0000259" key="5">
    <source>
        <dbReference type="PROSITE" id="PS50072"/>
    </source>
</evidence>
<dbReference type="PROSITE" id="PS50072">
    <property type="entry name" value="CSA_PPIASE_2"/>
    <property type="match status" value="1"/>
</dbReference>
<dbReference type="Gene3D" id="2.60.40.2810">
    <property type="match status" value="1"/>
</dbReference>
<dbReference type="Pfam" id="PF17963">
    <property type="entry name" value="Big_9"/>
    <property type="match status" value="2"/>
</dbReference>
<dbReference type="SUPFAM" id="SSF51120">
    <property type="entry name" value="beta-Roll"/>
    <property type="match status" value="1"/>
</dbReference>
<protein>
    <recommendedName>
        <fullName evidence="1">peptidylprolyl isomerase</fullName>
        <ecNumber evidence="1">5.2.1.8</ecNumber>
    </recommendedName>
</protein>
<feature type="domain" description="PPIase cyclophilin-type" evidence="5">
    <location>
        <begin position="162"/>
        <end position="324"/>
    </location>
</feature>
<sequence>MRRPSRPVGFISIFAPACLKSPGRFRRLEGLNRSRGGADGEPAPGEWPKVGRSPMRDRKRGGSIRRWLGAGEAAFDRRRAHRPRLEGLEPRQLLVASLDPIANVSVPADLGRVIPLQGGSDNQVFSASSNNPSIGVSVINGPFLSIDVSHASSGPGDPAFSGTLTFQLFEELTPITVRRILALVNQGFYTSPTTNPDPNFTNLPSKNFHRVATGFPGNEFIVQGGSPNGNGTGEINQPGFPFADEFRAPLVFTGMGQLAMANAGDDTNSSQFFVTTGMPTFLDFNHTIFGQLVEGEDVLQQMTQVTRNNLDAPVSPILITGTRVSRGNPDGTLLIDTTAAQAGQTATITVTATDPASGGASTDTETFQVNVVANSENQRPFLGPIPNQFTTPGTPVQFPLNATSTNPGDQLTYAVGGGTASDGTFAPVQNATATVDQATGLVTVTPNSGFEGTINLLVGVRDQVNRAGSLDAVSNFDTQKLTLTVTNNNRPTATSLNVAATQNQPVTIQLAGDTNNPDSGQTLTYQLTGPPVNGQISNFDANAGTLTYTPNTNFAGEDLFTYTVTDVGPPTPNSTSAEATVRVSVSSGEMRNVPPTATPQQVTVQANTPVAVQLTGQTGNPESGQTLTYILDTSQTRGTVTNFDPNTGTLTYTPPTNFIGNDSLSFRVRDVGPPEPNLESEPATVTFNVTGAVDTGAVRQVGSVLLVTPEPGRLHRPDPNTVMVTLVDGRITVSVNGQIDQFRPLASDLERVVVYGTKASDTITISPEVPLLATLDGGLGGINKINAGDLPSRLHGWFGRNTLRGGAARDELIGRLGQVRFLPSDGNDLAFAGEPNRFPSRGSNAHDGQGEPPIGQFFRFVNNRLVPVPTPPPRASGKIILNPSTPRTSVPTFNLPGEQDPPATSPTASALDAARQRTAQRLQQLRDRLQQS</sequence>
<evidence type="ECO:0000256" key="1">
    <source>
        <dbReference type="ARBA" id="ARBA00013194"/>
    </source>
</evidence>
<dbReference type="Pfam" id="PF00160">
    <property type="entry name" value="Pro_isomerase"/>
    <property type="match status" value="1"/>
</dbReference>
<name>A0A432MEV4_9BACT</name>
<dbReference type="SUPFAM" id="SSF50891">
    <property type="entry name" value="Cyclophilin-like"/>
    <property type="match status" value="1"/>
</dbReference>
<evidence type="ECO:0000313" key="7">
    <source>
        <dbReference type="Proteomes" id="UP000280296"/>
    </source>
</evidence>
<dbReference type="Gene3D" id="2.60.40.3440">
    <property type="match status" value="1"/>
</dbReference>
<dbReference type="PANTHER" id="PTHR45625">
    <property type="entry name" value="PEPTIDYL-PROLYL CIS-TRANS ISOMERASE-RELATED"/>
    <property type="match status" value="1"/>
</dbReference>
<evidence type="ECO:0000256" key="3">
    <source>
        <dbReference type="ARBA" id="ARBA00023235"/>
    </source>
</evidence>
<keyword evidence="3" id="KW-0413">Isomerase</keyword>
<dbReference type="InterPro" id="IPR044666">
    <property type="entry name" value="Cyclophilin_A-like"/>
</dbReference>
<reference evidence="6 7" key="2">
    <citation type="submission" date="2019-01" db="EMBL/GenBank/DDBJ databases">
        <title>Tautonia sociabilis, a novel thermotolerant planctomycete of Isosphaeraceae family, isolated from a 4000 m deep subterranean habitat.</title>
        <authorList>
            <person name="Kovaleva O.L."/>
            <person name="Elcheninov A.G."/>
            <person name="Van Heerden E."/>
            <person name="Toshchakov S.V."/>
            <person name="Novikov A."/>
            <person name="Bonch-Osmolovskaya E.A."/>
            <person name="Kublanov I.V."/>
        </authorList>
    </citation>
    <scope>NUCLEOTIDE SEQUENCE [LARGE SCALE GENOMIC DNA]</scope>
    <source>
        <strain evidence="6 7">GM2012</strain>
    </source>
</reference>
<dbReference type="InterPro" id="IPR029000">
    <property type="entry name" value="Cyclophilin-like_dom_sf"/>
</dbReference>
<dbReference type="EMBL" id="RYZH01000051">
    <property type="protein sequence ID" value="RUL84212.1"/>
    <property type="molecule type" value="Genomic_DNA"/>
</dbReference>
<dbReference type="Proteomes" id="UP000280296">
    <property type="component" value="Unassembled WGS sequence"/>
</dbReference>
<dbReference type="InterPro" id="IPR011049">
    <property type="entry name" value="Serralysin-like_metalloprot_C"/>
</dbReference>
<feature type="compositionally biased region" description="Low complexity" evidence="4">
    <location>
        <begin position="910"/>
        <end position="923"/>
    </location>
</feature>
<dbReference type="PANTHER" id="PTHR45625:SF4">
    <property type="entry name" value="PEPTIDYLPROLYL ISOMERASE DOMAIN AND WD REPEAT-CONTAINING PROTEIN 1"/>
    <property type="match status" value="1"/>
</dbReference>
<dbReference type="AlphaFoldDB" id="A0A432MEV4"/>
<dbReference type="InterPro" id="IPR002130">
    <property type="entry name" value="Cyclophilin-type_PPIase_dom"/>
</dbReference>
<dbReference type="CDD" id="cd00317">
    <property type="entry name" value="cyclophilin"/>
    <property type="match status" value="1"/>
</dbReference>
<keyword evidence="7" id="KW-1185">Reference proteome</keyword>
<dbReference type="Gene3D" id="2.40.100.10">
    <property type="entry name" value="Cyclophilin-like"/>
    <property type="match status" value="1"/>
</dbReference>
<comment type="caution">
    <text evidence="6">The sequence shown here is derived from an EMBL/GenBank/DDBJ whole genome shotgun (WGS) entry which is preliminary data.</text>
</comment>
<organism evidence="6 7">
    <name type="scientific">Tautonia sociabilis</name>
    <dbReference type="NCBI Taxonomy" id="2080755"/>
    <lineage>
        <taxon>Bacteria</taxon>
        <taxon>Pseudomonadati</taxon>
        <taxon>Planctomycetota</taxon>
        <taxon>Planctomycetia</taxon>
        <taxon>Isosphaerales</taxon>
        <taxon>Isosphaeraceae</taxon>
        <taxon>Tautonia</taxon>
    </lineage>
</organism>
<feature type="region of interest" description="Disordered" evidence="4">
    <location>
        <begin position="868"/>
        <end position="932"/>
    </location>
</feature>
<evidence type="ECO:0000256" key="2">
    <source>
        <dbReference type="ARBA" id="ARBA00023110"/>
    </source>
</evidence>
<feature type="region of interest" description="Disordered" evidence="4">
    <location>
        <begin position="834"/>
        <end position="854"/>
    </location>
</feature>
<dbReference type="GO" id="GO:0003755">
    <property type="term" value="F:peptidyl-prolyl cis-trans isomerase activity"/>
    <property type="evidence" value="ECO:0007669"/>
    <property type="project" value="UniProtKB-KW"/>
</dbReference>
<feature type="region of interest" description="Disordered" evidence="4">
    <location>
        <begin position="30"/>
        <end position="62"/>
    </location>
</feature>
<reference evidence="6 7" key="1">
    <citation type="submission" date="2018-12" db="EMBL/GenBank/DDBJ databases">
        <authorList>
            <person name="Toschakov S.V."/>
        </authorList>
    </citation>
    <scope>NUCLEOTIDE SEQUENCE [LARGE SCALE GENOMIC DNA]</scope>
    <source>
        <strain evidence="6 7">GM2012</strain>
    </source>
</reference>
<feature type="compositionally biased region" description="Polar residues" evidence="4">
    <location>
        <begin position="882"/>
        <end position="892"/>
    </location>
</feature>
<evidence type="ECO:0000313" key="6">
    <source>
        <dbReference type="EMBL" id="RUL84212.1"/>
    </source>
</evidence>
<dbReference type="PRINTS" id="PR00153">
    <property type="entry name" value="CSAPPISMRASE"/>
</dbReference>
<dbReference type="EC" id="5.2.1.8" evidence="1"/>
<proteinExistence type="predicted"/>
<evidence type="ECO:0000256" key="4">
    <source>
        <dbReference type="SAM" id="MobiDB-lite"/>
    </source>
</evidence>
<gene>
    <name evidence="6" type="ORF">TsocGM_20695</name>
</gene>
<keyword evidence="2" id="KW-0697">Rotamase</keyword>
<accession>A0A432MEV4</accession>